<protein>
    <submittedName>
        <fullName evidence="1">Polyketide synthase</fullName>
    </submittedName>
</protein>
<accession>A0ACB8A7J3</accession>
<organism evidence="1 2">
    <name type="scientific">Hygrophoropsis aurantiaca</name>
    <dbReference type="NCBI Taxonomy" id="72124"/>
    <lineage>
        <taxon>Eukaryota</taxon>
        <taxon>Fungi</taxon>
        <taxon>Dikarya</taxon>
        <taxon>Basidiomycota</taxon>
        <taxon>Agaricomycotina</taxon>
        <taxon>Agaricomycetes</taxon>
        <taxon>Agaricomycetidae</taxon>
        <taxon>Boletales</taxon>
        <taxon>Coniophorineae</taxon>
        <taxon>Hygrophoropsidaceae</taxon>
        <taxon>Hygrophoropsis</taxon>
    </lineage>
</organism>
<gene>
    <name evidence="1" type="ORF">BJ138DRAFT_1090237</name>
</gene>
<name>A0ACB8A7J3_9AGAM</name>
<comment type="caution">
    <text evidence="1">The sequence shown here is derived from an EMBL/GenBank/DDBJ whole genome shotgun (WGS) entry which is preliminary data.</text>
</comment>
<sequence>MVMPEAPTPDCIHIPVFAGHGAVAANLIQAREQATRDAQSLSGTMLLTLCFEAFQTELATLSFIELQEAEISPLDFTEPASLLWTIARYTYNPIISGTGLFLVQALRYLSFILANAKDGNPFAHFEHTLDERIGVLGFSSGIMPACVVSASRNTHSYIFHAVEAFRLAFWMGIRSFQFKKLAYPQSTNALGSQLPWSLVCVGLSKTVIQHHIASFENNRRARSILHITAVVDDQNVTVSGHPDHLEEFSFTISTLCTIHRTTVDTLYHSPTHAPKTRTQVLSDATRRHIRFPDFGDVRCPPRSTFNGHIISIGQGYASLVEAVIDMVLVHPVNWDLVIKEIVKISPPDIGLRLVNFGPGNGLARSVEKALSNANISSVDATLDSCNNQIEDLPSPFQPKQAPIAIVGMAVHMPGAMNANELWEILERGINTISGIPADRFRVSSYTTSTEATTTLTMKARTGNFIAGHDEFDHKFFNTSPREARSMDPQQRILLHTAYEALENAGYVPDATPSFQRNTFGCFIGAATQDYADNLKDEIDVYYSTGTLKAFLSGRISYAMQFGGPSLVVDTACSSSMVAFYQACRALMNGDCTSAIAGGVNIMTSPNMFLGLDRAHFLSPTGQCKAFDASADGYSRSEGCGLFILKRLADAVAESDHILGVIRGIEVNQSGLSHSITNPHAPSQAALFKKLVEVSGINPSRISVIEAHGTGTQAGDSCELDSIRSVFARSRTSDNPLHISSIKANIGHLEAASGAAGLAKLLLMLRHNTIPAQISLKTLNPKIAPLDEDHTVIGILPCQWIPGKSPRFAILNNFGAAGSNGALVLEEHVAEKAPDANVTACVVGLSAKSEAALERLRTQYIQWLRNFQNKDIALNDIAYTATARRQIYPYRLAVTGSNKEEISAALETATSDHANSCNPRVVFVFSGQGSQYLGMASSLYSTSPVFRHQVDKCHAFLVANGFPGVLQIISTGPSESGLANWDEFEAFQAAVLVLQYALSKLWINWGVVPSAVIGHSLGEYAALVTAEVLTIESALYLVAHRARLMRRHCFNGSTGMLAANLDSNTMQELLRQSEQYRDLCIACVNTTSQCTVSGPLDQLMALKSYLTIAKKRRSLILEVPLGYHSDAMQPLVSELDTIAQNIHVEAPTIPIASNVLGTVVSPGDKSVFDQSYFSRHCVHPVLFAQGVEALTTIPNFRDNTVWLEIGPHTPCLPMLKSILKPSNQVKLLPSLRKDQDARNTLTFTLSQLYLTSNMYWRRVFAELSPGTCIDLPSYPFETQKFSVPYTEDIPNAVSNLYLESKPPHLVGEYTMLHSWVQYPSHLNGSVAIFEIPLRLLENYIQGHKVTGYALCPASVYIEQALAGADLAKRHMALDFGNSMPVLRGVQFAKPLVYRQSVTRIIVIHVTIHGDGTGIFSVTSRLESTREESVHVQGEIRFRSTRETTTDLAREMPHLTHQITAINSLREAGMPESFTTRAIYEVLFPRVVEYSKQYHTIQSLALSSNGMDGVALVQLPSSYDQGPFAAHPVFVDTLLHVAGFIANMQGDGNDAYICSEVGEVKVISTLLDYQKPYTVHCTSSWMSFENLMVADAFAIQESTTRQIVAHLKGIQFRRVRLISLTRGLSLAADPMVIKTRRRTDSNAIISPVSPRSVIFARSRSNTQSTERFPGAQKGGPHIFRRGNDTQSSSDLSSPRTLVSDDEYLEQHTPPSNDRVRGILSHVLGLELQELDDNSDFQSVGLDSLTSIEAVQAFKSEMELSLPNNVFLMYPTFASFTRFIAKLLETKEHSGHLGMLRMSLETLRGGLFSNDMPAHIQHCDDDRRLPLFLIHDGSGLVNYYEHLPPLGRNIWGLSNPRFATGETWDNLPSMGHAYTEIVKKTIGGPVILGGWSFGGVVAFEASRQLMSQGIAVKGVILIDSPSPVAHAPLSQSIVDFITRHPTRDIAGDTERLVKTQFRLNSELLGNYTPLPNTSIDPPLILLRSNEAFSPEGLKDIPSWLSQREDPRLAVAGWEHLTGAFVKILDIPGNHFEPFHALHIEEVSVQIDYACSYLESL</sequence>
<dbReference type="Proteomes" id="UP000790377">
    <property type="component" value="Unassembled WGS sequence"/>
</dbReference>
<keyword evidence="2" id="KW-1185">Reference proteome</keyword>
<evidence type="ECO:0000313" key="2">
    <source>
        <dbReference type="Proteomes" id="UP000790377"/>
    </source>
</evidence>
<dbReference type="EMBL" id="MU267783">
    <property type="protein sequence ID" value="KAH7909034.1"/>
    <property type="molecule type" value="Genomic_DNA"/>
</dbReference>
<proteinExistence type="predicted"/>
<reference evidence="1" key="1">
    <citation type="journal article" date="2021" name="New Phytol.">
        <title>Evolutionary innovations through gain and loss of genes in the ectomycorrhizal Boletales.</title>
        <authorList>
            <person name="Wu G."/>
            <person name="Miyauchi S."/>
            <person name="Morin E."/>
            <person name="Kuo A."/>
            <person name="Drula E."/>
            <person name="Varga T."/>
            <person name="Kohler A."/>
            <person name="Feng B."/>
            <person name="Cao Y."/>
            <person name="Lipzen A."/>
            <person name="Daum C."/>
            <person name="Hundley H."/>
            <person name="Pangilinan J."/>
            <person name="Johnson J."/>
            <person name="Barry K."/>
            <person name="LaButti K."/>
            <person name="Ng V."/>
            <person name="Ahrendt S."/>
            <person name="Min B."/>
            <person name="Choi I.G."/>
            <person name="Park H."/>
            <person name="Plett J.M."/>
            <person name="Magnuson J."/>
            <person name="Spatafora J.W."/>
            <person name="Nagy L.G."/>
            <person name="Henrissat B."/>
            <person name="Grigoriev I.V."/>
            <person name="Yang Z.L."/>
            <person name="Xu J."/>
            <person name="Martin F.M."/>
        </authorList>
    </citation>
    <scope>NUCLEOTIDE SEQUENCE</scope>
    <source>
        <strain evidence="1">ATCC 28755</strain>
    </source>
</reference>
<evidence type="ECO:0000313" key="1">
    <source>
        <dbReference type="EMBL" id="KAH7909034.1"/>
    </source>
</evidence>